<evidence type="ECO:0000313" key="2">
    <source>
        <dbReference type="EMBL" id="CAG5085006.1"/>
    </source>
</evidence>
<dbReference type="SUPFAM" id="SSF46785">
    <property type="entry name" value="Winged helix' DNA-binding domain"/>
    <property type="match status" value="1"/>
</dbReference>
<accession>A0A916NIE3</accession>
<dbReference type="RefSeq" id="WP_258542840.1">
    <property type="nucleotide sequence ID" value="NZ_OU015584.1"/>
</dbReference>
<dbReference type="InterPro" id="IPR027395">
    <property type="entry name" value="WH_DNA-bd_dom"/>
</dbReference>
<dbReference type="EMBL" id="OU015584">
    <property type="protein sequence ID" value="CAG5085006.1"/>
    <property type="molecule type" value="Genomic_DNA"/>
</dbReference>
<protein>
    <recommendedName>
        <fullName evidence="1">Winged helix DNA-binding domain-containing protein</fullName>
    </recommendedName>
</protein>
<dbReference type="InterPro" id="IPR036390">
    <property type="entry name" value="WH_DNA-bd_sf"/>
</dbReference>
<reference evidence="2" key="1">
    <citation type="submission" date="2021-04" db="EMBL/GenBank/DDBJ databases">
        <authorList>
            <person name="Rodrigo-Torres L."/>
            <person name="Arahal R. D."/>
            <person name="Lucena T."/>
        </authorList>
    </citation>
    <scope>NUCLEOTIDE SEQUENCE</scope>
    <source>
        <strain evidence="2">AS29M-1</strain>
    </source>
</reference>
<evidence type="ECO:0000259" key="1">
    <source>
        <dbReference type="Pfam" id="PF13601"/>
    </source>
</evidence>
<dbReference type="KEGG" id="ptan:CRYO30217_02622"/>
<proteinExistence type="predicted"/>
<dbReference type="AlphaFoldDB" id="A0A916NIE3"/>
<keyword evidence="3" id="KW-1185">Reference proteome</keyword>
<dbReference type="Proteomes" id="UP000683507">
    <property type="component" value="Chromosome"/>
</dbReference>
<name>A0A916NIE3_9FLAO</name>
<sequence length="97" mass="10916">MKGFNQLNKAFESRVRLGIMSVLLVNDWVNYKEMKDTLGLTDGNLASHVASLEKLNYIEVKKEFVGKKPQTSYSATKLGKAEFQKHIDGLERLLKGG</sequence>
<organism evidence="2 3">
    <name type="scientific">Parvicella tangerina</name>
    <dbReference type="NCBI Taxonomy" id="2829795"/>
    <lineage>
        <taxon>Bacteria</taxon>
        <taxon>Pseudomonadati</taxon>
        <taxon>Bacteroidota</taxon>
        <taxon>Flavobacteriia</taxon>
        <taxon>Flavobacteriales</taxon>
        <taxon>Parvicellaceae</taxon>
        <taxon>Parvicella</taxon>
    </lineage>
</organism>
<dbReference type="PANTHER" id="PTHR37318">
    <property type="entry name" value="BSL7504 PROTEIN"/>
    <property type="match status" value="1"/>
</dbReference>
<dbReference type="InterPro" id="IPR036388">
    <property type="entry name" value="WH-like_DNA-bd_sf"/>
</dbReference>
<feature type="domain" description="Winged helix DNA-binding" evidence="1">
    <location>
        <begin position="15"/>
        <end position="94"/>
    </location>
</feature>
<evidence type="ECO:0000313" key="3">
    <source>
        <dbReference type="Proteomes" id="UP000683507"/>
    </source>
</evidence>
<dbReference type="PANTHER" id="PTHR37318:SF1">
    <property type="entry name" value="BSL7504 PROTEIN"/>
    <property type="match status" value="1"/>
</dbReference>
<dbReference type="Pfam" id="PF13601">
    <property type="entry name" value="HTH_34"/>
    <property type="match status" value="1"/>
</dbReference>
<gene>
    <name evidence="2" type="ORF">CRYO30217_02622</name>
</gene>
<dbReference type="Gene3D" id="1.10.10.10">
    <property type="entry name" value="Winged helix-like DNA-binding domain superfamily/Winged helix DNA-binding domain"/>
    <property type="match status" value="1"/>
</dbReference>